<evidence type="ECO:0000256" key="3">
    <source>
        <dbReference type="ARBA" id="ARBA00022833"/>
    </source>
</evidence>
<dbReference type="GO" id="GO:0006366">
    <property type="term" value="P:transcription by RNA polymerase II"/>
    <property type="evidence" value="ECO:0007669"/>
    <property type="project" value="TreeGrafter"/>
</dbReference>
<dbReference type="GO" id="GO:0005665">
    <property type="term" value="C:RNA polymerase II, core complex"/>
    <property type="evidence" value="ECO:0007669"/>
    <property type="project" value="TreeGrafter"/>
</dbReference>
<evidence type="ECO:0000313" key="5">
    <source>
        <dbReference type="EMBL" id="QHS92688.1"/>
    </source>
</evidence>
<reference evidence="5" key="1">
    <citation type="journal article" date="2020" name="Nature">
        <title>Giant virus diversity and host interactions through global metagenomics.</title>
        <authorList>
            <person name="Schulz F."/>
            <person name="Roux S."/>
            <person name="Paez-Espino D."/>
            <person name="Jungbluth S."/>
            <person name="Walsh D.A."/>
            <person name="Denef V.J."/>
            <person name="McMahon K.D."/>
            <person name="Konstantinidis K.T."/>
            <person name="Eloe-Fadrosh E.A."/>
            <person name="Kyrpides N.C."/>
            <person name="Woyke T."/>
        </authorList>
    </citation>
    <scope>NUCLEOTIDE SEQUENCE</scope>
    <source>
        <strain evidence="5">GVMAG-M-3300014204-73</strain>
    </source>
</reference>
<keyword evidence="2" id="KW-0479">Metal-binding</keyword>
<dbReference type="AlphaFoldDB" id="A0A6C0BMP4"/>
<dbReference type="InterPro" id="IPR000268">
    <property type="entry name" value="RPABC5/Rpb10"/>
</dbReference>
<evidence type="ECO:0000256" key="1">
    <source>
        <dbReference type="ARBA" id="ARBA00022478"/>
    </source>
</evidence>
<dbReference type="SUPFAM" id="SSF46924">
    <property type="entry name" value="RNA polymerase subunit RPB10"/>
    <property type="match status" value="1"/>
</dbReference>
<sequence>MIIPMVCFSCGRPIAHLWDQYLKLVKDYEIQQRTQTQTQTQQAPQPETHTPEFLALRDLKIGRQCCRRMFLCQQDMYELIH</sequence>
<dbReference type="GO" id="GO:0008270">
    <property type="term" value="F:zinc ion binding"/>
    <property type="evidence" value="ECO:0007669"/>
    <property type="project" value="InterPro"/>
</dbReference>
<keyword evidence="1" id="KW-0240">DNA-directed RNA polymerase</keyword>
<dbReference type="GO" id="GO:0003677">
    <property type="term" value="F:DNA binding"/>
    <property type="evidence" value="ECO:0007669"/>
    <property type="project" value="InterPro"/>
</dbReference>
<dbReference type="InterPro" id="IPR023580">
    <property type="entry name" value="RNA_pol_su_RPB10"/>
</dbReference>
<name>A0A6C0BMP4_9ZZZZ</name>
<dbReference type="GO" id="GO:0005666">
    <property type="term" value="C:RNA polymerase III complex"/>
    <property type="evidence" value="ECO:0007669"/>
    <property type="project" value="TreeGrafter"/>
</dbReference>
<dbReference type="PANTHER" id="PTHR23431:SF3">
    <property type="entry name" value="DNA-DIRECTED RNA POLYMERASES I, II, AND III SUBUNIT RPABC5"/>
    <property type="match status" value="1"/>
</dbReference>
<evidence type="ECO:0000256" key="2">
    <source>
        <dbReference type="ARBA" id="ARBA00022723"/>
    </source>
</evidence>
<dbReference type="InterPro" id="IPR020789">
    <property type="entry name" value="RNA_pol_suN_Zn-BS"/>
</dbReference>
<dbReference type="PROSITE" id="PS01112">
    <property type="entry name" value="RNA_POL_N_8KD"/>
    <property type="match status" value="1"/>
</dbReference>
<accession>A0A6C0BMP4</accession>
<dbReference type="GO" id="GO:0006360">
    <property type="term" value="P:transcription by RNA polymerase I"/>
    <property type="evidence" value="ECO:0007669"/>
    <property type="project" value="TreeGrafter"/>
</dbReference>
<dbReference type="GO" id="GO:0042797">
    <property type="term" value="P:tRNA transcription by RNA polymerase III"/>
    <property type="evidence" value="ECO:0007669"/>
    <property type="project" value="TreeGrafter"/>
</dbReference>
<dbReference type="GO" id="GO:0003899">
    <property type="term" value="F:DNA-directed RNA polymerase activity"/>
    <property type="evidence" value="ECO:0007669"/>
    <property type="project" value="InterPro"/>
</dbReference>
<dbReference type="PANTHER" id="PTHR23431">
    <property type="entry name" value="DNA-DIRECTED RNA POLYMERASES I, II, AND III SUBUNIT RPABC5 FAMILY MEMBER"/>
    <property type="match status" value="1"/>
</dbReference>
<keyword evidence="4" id="KW-0804">Transcription</keyword>
<evidence type="ECO:0000256" key="4">
    <source>
        <dbReference type="ARBA" id="ARBA00023163"/>
    </source>
</evidence>
<dbReference type="Pfam" id="PF01194">
    <property type="entry name" value="RNA_pol_N"/>
    <property type="match status" value="1"/>
</dbReference>
<keyword evidence="3" id="KW-0862">Zinc</keyword>
<dbReference type="Gene3D" id="1.10.10.60">
    <property type="entry name" value="Homeodomain-like"/>
    <property type="match status" value="1"/>
</dbReference>
<protein>
    <submittedName>
        <fullName evidence="5">Uncharacterized protein</fullName>
    </submittedName>
</protein>
<organism evidence="5">
    <name type="scientific">viral metagenome</name>
    <dbReference type="NCBI Taxonomy" id="1070528"/>
    <lineage>
        <taxon>unclassified sequences</taxon>
        <taxon>metagenomes</taxon>
        <taxon>organismal metagenomes</taxon>
    </lineage>
</organism>
<dbReference type="EMBL" id="MN739186">
    <property type="protein sequence ID" value="QHS92688.1"/>
    <property type="molecule type" value="Genomic_DNA"/>
</dbReference>
<proteinExistence type="predicted"/>
<dbReference type="GO" id="GO:0005736">
    <property type="term" value="C:RNA polymerase I complex"/>
    <property type="evidence" value="ECO:0007669"/>
    <property type="project" value="TreeGrafter"/>
</dbReference>